<dbReference type="Pfam" id="PF00465">
    <property type="entry name" value="Fe-ADH"/>
    <property type="match status" value="1"/>
</dbReference>
<dbReference type="EMBL" id="DLVE01000097">
    <property type="protein sequence ID" value="HAA84673.1"/>
    <property type="molecule type" value="Genomic_DNA"/>
</dbReference>
<dbReference type="InterPro" id="IPR044731">
    <property type="entry name" value="BDH-like"/>
</dbReference>
<gene>
    <name evidence="5" type="ORF">DCE01_07835</name>
</gene>
<evidence type="ECO:0000256" key="2">
    <source>
        <dbReference type="ARBA" id="ARBA00023002"/>
    </source>
</evidence>
<dbReference type="PANTHER" id="PTHR43633:SF1">
    <property type="entry name" value="ALCOHOL DEHYDROGENASE YQHD"/>
    <property type="match status" value="1"/>
</dbReference>
<keyword evidence="2" id="KW-0560">Oxidoreductase</keyword>
<feature type="domain" description="Alcohol dehydrogenase iron-type/glycerol dehydrogenase GldA" evidence="3">
    <location>
        <begin position="9"/>
        <end position="177"/>
    </location>
</feature>
<organism evidence="5 6">
    <name type="scientific">Thermodesulfobacterium commune</name>
    <dbReference type="NCBI Taxonomy" id="1741"/>
    <lineage>
        <taxon>Bacteria</taxon>
        <taxon>Pseudomonadati</taxon>
        <taxon>Thermodesulfobacteriota</taxon>
        <taxon>Thermodesulfobacteria</taxon>
        <taxon>Thermodesulfobacteriales</taxon>
        <taxon>Thermodesulfobacteriaceae</taxon>
        <taxon>Thermodesulfobacterium</taxon>
    </lineage>
</organism>
<dbReference type="InterPro" id="IPR056798">
    <property type="entry name" value="ADH_Fe_C"/>
</dbReference>
<evidence type="ECO:0000256" key="1">
    <source>
        <dbReference type="ARBA" id="ARBA00007358"/>
    </source>
</evidence>
<dbReference type="Pfam" id="PF25137">
    <property type="entry name" value="ADH_Fe_C"/>
    <property type="match status" value="1"/>
</dbReference>
<dbReference type="GO" id="GO:1990362">
    <property type="term" value="F:butanol dehydrogenase (NAD+) activity"/>
    <property type="evidence" value="ECO:0007669"/>
    <property type="project" value="InterPro"/>
</dbReference>
<feature type="domain" description="Fe-containing alcohol dehydrogenase-like C-terminal" evidence="4">
    <location>
        <begin position="188"/>
        <end position="385"/>
    </location>
</feature>
<dbReference type="GO" id="GO:0046872">
    <property type="term" value="F:metal ion binding"/>
    <property type="evidence" value="ECO:0007669"/>
    <property type="project" value="InterPro"/>
</dbReference>
<dbReference type="Gene3D" id="1.20.1090.10">
    <property type="entry name" value="Dehydroquinate synthase-like - alpha domain"/>
    <property type="match status" value="1"/>
</dbReference>
<evidence type="ECO:0000259" key="4">
    <source>
        <dbReference type="Pfam" id="PF25137"/>
    </source>
</evidence>
<reference evidence="5 6" key="1">
    <citation type="journal article" date="2018" name="Nat. Biotechnol.">
        <title>A standardized bacterial taxonomy based on genome phylogeny substantially revises the tree of life.</title>
        <authorList>
            <person name="Parks D.H."/>
            <person name="Chuvochina M."/>
            <person name="Waite D.W."/>
            <person name="Rinke C."/>
            <person name="Skarshewski A."/>
            <person name="Chaumeil P.A."/>
            <person name="Hugenholtz P."/>
        </authorList>
    </citation>
    <scope>NUCLEOTIDE SEQUENCE [LARGE SCALE GENOMIC DNA]</scope>
    <source>
        <strain evidence="5">UBA12529</strain>
    </source>
</reference>
<dbReference type="InterPro" id="IPR001670">
    <property type="entry name" value="ADH_Fe/GldA"/>
</dbReference>
<dbReference type="Gene3D" id="3.40.50.1970">
    <property type="match status" value="1"/>
</dbReference>
<dbReference type="AlphaFoldDB" id="A0A3B8N690"/>
<dbReference type="GO" id="GO:0008106">
    <property type="term" value="F:alcohol dehydrogenase (NADP+) activity"/>
    <property type="evidence" value="ECO:0007669"/>
    <property type="project" value="TreeGrafter"/>
</dbReference>
<proteinExistence type="inferred from homology"/>
<dbReference type="Proteomes" id="UP000257240">
    <property type="component" value="Unassembled WGS sequence"/>
</dbReference>
<dbReference type="SUPFAM" id="SSF56796">
    <property type="entry name" value="Dehydroquinate synthase-like"/>
    <property type="match status" value="1"/>
</dbReference>
<dbReference type="FunFam" id="3.40.50.1970:FF:000003">
    <property type="entry name" value="Alcohol dehydrogenase, iron-containing"/>
    <property type="match status" value="1"/>
</dbReference>
<dbReference type="GO" id="GO:1990002">
    <property type="term" value="F:methylglyoxal reductase (NADPH) (acetol producing) activity"/>
    <property type="evidence" value="ECO:0007669"/>
    <property type="project" value="TreeGrafter"/>
</dbReference>
<name>A0A3B8N690_9BACT</name>
<dbReference type="CDD" id="cd08187">
    <property type="entry name" value="BDH"/>
    <property type="match status" value="1"/>
</dbReference>
<evidence type="ECO:0000259" key="3">
    <source>
        <dbReference type="Pfam" id="PF00465"/>
    </source>
</evidence>
<protein>
    <submittedName>
        <fullName evidence="5">NADH-dependent alcohol dehydrogenase</fullName>
    </submittedName>
</protein>
<dbReference type="GO" id="GO:0005829">
    <property type="term" value="C:cytosol"/>
    <property type="evidence" value="ECO:0007669"/>
    <property type="project" value="TreeGrafter"/>
</dbReference>
<evidence type="ECO:0000313" key="6">
    <source>
        <dbReference type="Proteomes" id="UP000257240"/>
    </source>
</evidence>
<dbReference type="PANTHER" id="PTHR43633">
    <property type="entry name" value="ALCOHOL DEHYDROGENASE YQHD"/>
    <property type="match status" value="1"/>
</dbReference>
<sequence>MKNFEFYLPTKVFFGKKVLRQFPKEVSGIGKKALWVFGRGSIIRNGVYDQVKEVLKKANIEYIEFGGVKANPLLSKVLEGIKVAKEEKIDFILATGGGSVIDTAKAIACGVFAEEKIWDFYERKDSPTQALPIIAVPTIAGTGSELNNISVIVNDETKVKLSMNSPWIFPKLTFLDPTFTFTVPPDYTAYGAFDAFSHVFEVFISREYKKDCLTEDLMVALMKNLMKWSKAAMYDPTNYEARANLMWASSLALCGLPKAGMGKYRFFIHALEHTLSGVYDLPHGLGLAVITYAWMKVYKKNKLLHKFFEKVLNIKIEDKISVEMGIEVFENWLRDLRLLYTLKDLKLPQEDLEYLIDKAYHILTIWQVADEYSKEDVSKVFYTAYFGESKP</sequence>
<comment type="similarity">
    <text evidence="1">Belongs to the iron-containing alcohol dehydrogenase family.</text>
</comment>
<dbReference type="InterPro" id="IPR018211">
    <property type="entry name" value="ADH_Fe_CS"/>
</dbReference>
<accession>A0A3B8N690</accession>
<dbReference type="PROSITE" id="PS00913">
    <property type="entry name" value="ADH_IRON_1"/>
    <property type="match status" value="1"/>
</dbReference>
<evidence type="ECO:0000313" key="5">
    <source>
        <dbReference type="EMBL" id="HAA84673.1"/>
    </source>
</evidence>
<comment type="caution">
    <text evidence="5">The sequence shown here is derived from an EMBL/GenBank/DDBJ whole genome shotgun (WGS) entry which is preliminary data.</text>
</comment>